<dbReference type="PANTHER" id="PTHR11477">
    <property type="entry name" value="TRANSCRIPTION FACTOR S-II ZINC FINGER DOMAIN-CONTAINING PROTEIN"/>
    <property type="match status" value="1"/>
</dbReference>
<keyword evidence="4" id="KW-1185">Reference proteome</keyword>
<feature type="compositionally biased region" description="Low complexity" evidence="1">
    <location>
        <begin position="282"/>
        <end position="298"/>
    </location>
</feature>
<organism evidence="3 4">
    <name type="scientific">Macleaya cordata</name>
    <name type="common">Five-seeded plume-poppy</name>
    <name type="synonym">Bocconia cordata</name>
    <dbReference type="NCBI Taxonomy" id="56857"/>
    <lineage>
        <taxon>Eukaryota</taxon>
        <taxon>Viridiplantae</taxon>
        <taxon>Streptophyta</taxon>
        <taxon>Embryophyta</taxon>
        <taxon>Tracheophyta</taxon>
        <taxon>Spermatophyta</taxon>
        <taxon>Magnoliopsida</taxon>
        <taxon>Ranunculales</taxon>
        <taxon>Papaveraceae</taxon>
        <taxon>Papaveroideae</taxon>
        <taxon>Macleaya</taxon>
    </lineage>
</organism>
<dbReference type="Pfam" id="PF07744">
    <property type="entry name" value="SPOC"/>
    <property type="match status" value="1"/>
</dbReference>
<feature type="region of interest" description="Disordered" evidence="1">
    <location>
        <begin position="799"/>
        <end position="824"/>
    </location>
</feature>
<evidence type="ECO:0000256" key="1">
    <source>
        <dbReference type="SAM" id="MobiDB-lite"/>
    </source>
</evidence>
<feature type="compositionally biased region" description="Basic and acidic residues" evidence="1">
    <location>
        <begin position="805"/>
        <end position="814"/>
    </location>
</feature>
<comment type="caution">
    <text evidence="3">The sequence shown here is derived from an EMBL/GenBank/DDBJ whole genome shotgun (WGS) entry which is preliminary data.</text>
</comment>
<feature type="compositionally biased region" description="Polar residues" evidence="1">
    <location>
        <begin position="307"/>
        <end position="328"/>
    </location>
</feature>
<feature type="compositionally biased region" description="Basic and acidic residues" evidence="1">
    <location>
        <begin position="377"/>
        <end position="393"/>
    </location>
</feature>
<sequence>MIGPPFGPQPTCMEHIKLPPPADVSDGEFLDESSRKRKAMSMDQQANTTSYGISQLVSDCWPRDLNSKHKVGANSAMQRNNLGLFSAKAPQFSERNIKGPQLGNQFHGLNSFSASAQFNEVNFPKAPNPIEKVNHSSNMQPQSLNPKGALLSINSPAAASPTLSDPLAHEYNAFSQIEACQFPSYQYPRNAFMENAVAGHGLNDGLNLGHKFNVFTGNSALQLHSSASENLGTLEASQLKHEIPQYVNLGAITQMQDPCKSVSSFEVKQSDQTSDVAGTRDTSSAGMSSSGTTACTGGKETDHPYHHSNTVERTNTSPSNNGVASNLNCKYQNYGDRDIQIAEETEGANMEDMKHSLGKEVSPKPADSPAKVLVENGHGDDSRRASHGLDGKSRSHAGKVAPTTTDKLWDGSLQLNASVRVSAVAFFKSGEKAPGINWPKSIEVKGKVRLEAFEKFIQELPRSRRRALMVISLCWKVGSSKTGLTCMKEVTKGYKEGERVGFAKLSPGIDIYVCPRSDTIIMILAKYGFFKGMAAVEDNQDSMIGCVVWQRNKKSLECSSKRGERKSPSLLEQPLNPQSDTAIQQNVEVNTALSQPCGGTSSPLGSETESAALESSGSKTIHSSDVQHEVGNSFTNVNSKLTPLVPDNSPAISMGRQITPHSDLNTLQSSKKSEVKVPLMCSSGLEKPDAPMEIPRAVHPVISQVVKPPKKPEPDDEDLPEFDFNMACGVSRNPVWKPLFSCSSVLVSDSVPLDKKLTAERTKNVIQPILSTLPIVQPLKTNYQERSEVPASQEFALDRNQGNPKQEHGNHDSIKLSSQSGTSIQLGGTAVLPRKNLWDDDDDDMPEWCPPDLEHRNHPPVMATFRPSFPCLKSPVHNPKPQNVRPVLPPPPAMPINPSLRPQRLTSGYQQCPITITMKPAQRGPVSGHVQFPPTASLAFNSDLNLRPLSSTKTFDVRPPIRPTGWRGWGP</sequence>
<dbReference type="InParanoid" id="A0A200Q2E4"/>
<dbReference type="Proteomes" id="UP000195402">
    <property type="component" value="Unassembled WGS sequence"/>
</dbReference>
<dbReference type="OMA" id="NSADACI"/>
<evidence type="ECO:0000313" key="4">
    <source>
        <dbReference type="Proteomes" id="UP000195402"/>
    </source>
</evidence>
<dbReference type="STRING" id="56857.A0A200Q2E4"/>
<name>A0A200Q2E4_MACCD</name>
<dbReference type="PANTHER" id="PTHR11477:SF37">
    <property type="entry name" value="SPEN PARALOGUE AND ORTHOLOGUE SPOC C-TERMINAL DOMAIN-CONTAINING PROTEIN"/>
    <property type="match status" value="1"/>
</dbReference>
<reference evidence="3 4" key="1">
    <citation type="journal article" date="2017" name="Mol. Plant">
        <title>The Genome of Medicinal Plant Macleaya cordata Provides New Insights into Benzylisoquinoline Alkaloids Metabolism.</title>
        <authorList>
            <person name="Liu X."/>
            <person name="Liu Y."/>
            <person name="Huang P."/>
            <person name="Ma Y."/>
            <person name="Qing Z."/>
            <person name="Tang Q."/>
            <person name="Cao H."/>
            <person name="Cheng P."/>
            <person name="Zheng Y."/>
            <person name="Yuan Z."/>
            <person name="Zhou Y."/>
            <person name="Liu J."/>
            <person name="Tang Z."/>
            <person name="Zhuo Y."/>
            <person name="Zhang Y."/>
            <person name="Yu L."/>
            <person name="Huang J."/>
            <person name="Yang P."/>
            <person name="Peng Q."/>
            <person name="Zhang J."/>
            <person name="Jiang W."/>
            <person name="Zhang Z."/>
            <person name="Lin K."/>
            <person name="Ro D.K."/>
            <person name="Chen X."/>
            <person name="Xiong X."/>
            <person name="Shang Y."/>
            <person name="Huang S."/>
            <person name="Zeng J."/>
        </authorList>
    </citation>
    <scope>NUCLEOTIDE SEQUENCE [LARGE SCALE GENOMIC DNA]</scope>
    <source>
        <strain evidence="4">cv. BLH2017</strain>
        <tissue evidence="3">Root</tissue>
    </source>
</reference>
<gene>
    <name evidence="3" type="ORF">BVC80_1711g7</name>
</gene>
<dbReference type="AlphaFoldDB" id="A0A200Q2E4"/>
<feature type="compositionally biased region" description="Polar residues" evidence="1">
    <location>
        <begin position="815"/>
        <end position="824"/>
    </location>
</feature>
<feature type="region of interest" description="Disordered" evidence="1">
    <location>
        <begin position="263"/>
        <end position="328"/>
    </location>
</feature>
<feature type="region of interest" description="Disordered" evidence="1">
    <location>
        <begin position="593"/>
        <end position="624"/>
    </location>
</feature>
<feature type="compositionally biased region" description="Basic and acidic residues" evidence="1">
    <location>
        <begin position="351"/>
        <end position="362"/>
    </location>
</feature>
<proteinExistence type="predicted"/>
<accession>A0A200Q2E4</accession>
<dbReference type="CDD" id="cd21538">
    <property type="entry name" value="SPOC_TFIIS"/>
    <property type="match status" value="1"/>
</dbReference>
<dbReference type="GO" id="GO:0006351">
    <property type="term" value="P:DNA-templated transcription"/>
    <property type="evidence" value="ECO:0007669"/>
    <property type="project" value="TreeGrafter"/>
</dbReference>
<dbReference type="GO" id="GO:0005634">
    <property type="term" value="C:nucleus"/>
    <property type="evidence" value="ECO:0007669"/>
    <property type="project" value="TreeGrafter"/>
</dbReference>
<dbReference type="EMBL" id="MVGT01003295">
    <property type="protein sequence ID" value="OVA04628.1"/>
    <property type="molecule type" value="Genomic_DNA"/>
</dbReference>
<evidence type="ECO:0000259" key="2">
    <source>
        <dbReference type="Pfam" id="PF07744"/>
    </source>
</evidence>
<evidence type="ECO:0000313" key="3">
    <source>
        <dbReference type="EMBL" id="OVA04628.1"/>
    </source>
</evidence>
<dbReference type="InterPro" id="IPR012921">
    <property type="entry name" value="SPOC_C"/>
</dbReference>
<feature type="region of interest" description="Disordered" evidence="1">
    <location>
        <begin position="351"/>
        <end position="403"/>
    </location>
</feature>
<feature type="domain" description="Spen paralogue and orthologue SPOC C-terminal" evidence="2">
    <location>
        <begin position="405"/>
        <end position="550"/>
    </location>
</feature>
<dbReference type="OrthoDB" id="1939347at2759"/>
<feature type="region of interest" description="Disordered" evidence="1">
    <location>
        <begin position="558"/>
        <end position="577"/>
    </location>
</feature>
<feature type="compositionally biased region" description="Basic and acidic residues" evidence="1">
    <location>
        <begin position="558"/>
        <end position="567"/>
    </location>
</feature>
<protein>
    <submittedName>
        <fullName evidence="3">Spen-like protein</fullName>
    </submittedName>
</protein>
<feature type="compositionally biased region" description="Polar residues" evidence="1">
    <location>
        <begin position="263"/>
        <end position="276"/>
    </location>
</feature>
<feature type="region of interest" description="Disordered" evidence="1">
    <location>
        <begin position="1"/>
        <end position="47"/>
    </location>
</feature>